<comment type="caution">
    <text evidence="2">The sequence shown here is derived from an EMBL/GenBank/DDBJ whole genome shotgun (WGS) entry which is preliminary data.</text>
</comment>
<keyword evidence="3" id="KW-1185">Reference proteome</keyword>
<feature type="region of interest" description="Disordered" evidence="1">
    <location>
        <begin position="45"/>
        <end position="100"/>
    </location>
</feature>
<protein>
    <submittedName>
        <fullName evidence="2">Uncharacterized protein</fullName>
    </submittedName>
</protein>
<feature type="compositionally biased region" description="Low complexity" evidence="1">
    <location>
        <begin position="45"/>
        <end position="63"/>
    </location>
</feature>
<evidence type="ECO:0000313" key="2">
    <source>
        <dbReference type="EMBL" id="RNF21001.1"/>
    </source>
</evidence>
<dbReference type="RefSeq" id="XP_029229399.1">
    <property type="nucleotide sequence ID" value="XM_029370559.1"/>
</dbReference>
<dbReference type="EMBL" id="MKKU01000166">
    <property type="protein sequence ID" value="RNF21001.1"/>
    <property type="molecule type" value="Genomic_DNA"/>
</dbReference>
<proteinExistence type="predicted"/>
<gene>
    <name evidence="2" type="ORF">Tco025E_03641</name>
</gene>
<dbReference type="OrthoDB" id="273720at2759"/>
<dbReference type="Proteomes" id="UP000284403">
    <property type="component" value="Unassembled WGS sequence"/>
</dbReference>
<evidence type="ECO:0000313" key="3">
    <source>
        <dbReference type="Proteomes" id="UP000284403"/>
    </source>
</evidence>
<evidence type="ECO:0000256" key="1">
    <source>
        <dbReference type="SAM" id="MobiDB-lite"/>
    </source>
</evidence>
<accession>A0A422PTE2</accession>
<feature type="compositionally biased region" description="Basic and acidic residues" evidence="1">
    <location>
        <begin position="74"/>
        <end position="89"/>
    </location>
</feature>
<sequence>MLFWIGRHALARVAPAVRVAGGGARQLSCSALLLPPKRRAAAAAAAGSARAATRGAAAAPTRTNDPSPRRRQRQTTEESHGSEAVEPRVPRASSTAPRAKKKLKEVQAVAEAVRHQHTPIAGDEKNATAKANLTVDVLRVVEEWGAACAKVRPEDGDNGEAQGEIKNAASPVPVTDSKKGRTQLGAAALAALLARAAKMPDEYPTLHCVLQVYQEKHSSRNDVVVLHAAEIVRNVDHLSTLVAFLRLCRTSASSSTPVYEAVMGELVQAATRLWHEGANNANKGEQDEAVLRTTLMWLSLELRRNYFEVRPKVPRTSDVPKGGAKKRGEKKGASFEHREWLEETTRRLLAEVAVSTSDCIVREAAGRELRTLTEGVVNMSLVLLTSAMASEVQLYAAHAEAWERGTSQIREAIDVYLSRSSSEETLKFSMKRVRAHGFDLLDALCFLAMVDTALSPILRERLKRSAADCFLKLCGAVEARPAVFTEVLCTPEMAQRVRALPSKDLGEATQAAIFTGAALFCERADDAAVDQMLHNVRVVQGSSDRQKEDVCVDAEERDAEGAAEPSPRSRRASIAYGLFAAGFDPEAVLSSGLCVGHSAMEVLELLHAAAFFSQSFALSPLPTRLSLLLTTESAALTEARIRAENRAGAATTECLEGPKPLAELLENPPRVKDKGVGESDAIVALGTVFYLSLETAVELLVRGEEKKLSSQLPRLLALLEWEGSYHYLVDGLSFLIDGFVGRFRIAGQRQHERADPKWSTTSMEVERSLSEVTALFVPRLVETVQRRLAKTKRASAMSDAEQKEAAQLLQEILRFTVYVAACGMNGTTAKQLVGLHTMVVKALTSGASDASLASLSETVIRMNILVSHVTAKQREFGVARHPGSTGLRHCSIFLNDVVAAHLKPIAAVIRRGGNIAVAQDRYQVLSIVSLLFRLVSEYTVEAEPAELRAFRTDVLDPALTRVLQQQNNGNVASNETLDLDALSEITVVMCVPHTIHHLSSQLLEQLAAAVTVAAPRQFKLARTGEQRRYASKTAARLLVSAAAVCQLRQDELTALYLSVVQALGPLLLPAEISAVLWSFVTFHVPSDSDAVAELRTRLTAEAGAANSLLSVPETISSLQALCELEDTIRFAYPAILRRIIHSEYQLTPGEVGIVVRVATRLQQLRGTLPEEDLAFLQELPISLAEVALRVRQQCSASDLPLVLQGFAQLDRERYGDLRDRVMKAYILRTIQVRPLLGPKEVVECLESYAAARVSHQYLFGVLLARVADVKLKFSLPLAVRLVRCGVNTSWDKSVQTACLTAAKPVFLALVRHILQSDPASLPAVASNAVVVLQCLTEAFPNDPTSDLLLQNMASHHTALSLATMMAVLELIARRSSTEYNILRRMAEHATTVLFPQTSPRAFAELTRLFVRCGVRSRMLFAAVSQRLKEISNKCDADVLTTLAEAFAVAHVDLEHDVITTFLERTVAIAEERDPHFELHHCVGVLKLLAHLEANEAARATTLLLGCARRALEAAEASRGGAKLQEAQDVDVLLSACLRAGPARHRPLARHCADALLVILLADRARDEKSCGDWQVDLMLVVQLASHMVRLGLGSHPAVPHLFDALYEKRSALMRRRLLLQTTTETIQTAGEDAHQQLYALLVQGKLVA</sequence>
<feature type="region of interest" description="Disordered" evidence="1">
    <location>
        <begin position="314"/>
        <end position="335"/>
    </location>
</feature>
<reference evidence="2 3" key="1">
    <citation type="journal article" date="2018" name="BMC Genomics">
        <title>Genomic comparison of Trypanosoma conorhini and Trypanosoma rangeli to Trypanosoma cruzi strains of high and low virulence.</title>
        <authorList>
            <person name="Bradwell K.R."/>
            <person name="Koparde V.N."/>
            <person name="Matveyev A.V."/>
            <person name="Serrano M.G."/>
            <person name="Alves J.M."/>
            <person name="Parikh H."/>
            <person name="Huang B."/>
            <person name="Lee V."/>
            <person name="Espinosa-Alvarez O."/>
            <person name="Ortiz P.A."/>
            <person name="Costa-Martins A.G."/>
            <person name="Teixeira M.M."/>
            <person name="Buck G.A."/>
        </authorList>
    </citation>
    <scope>NUCLEOTIDE SEQUENCE [LARGE SCALE GENOMIC DNA]</scope>
    <source>
        <strain evidence="2 3">025E</strain>
    </source>
</reference>
<dbReference type="GeneID" id="40317252"/>
<name>A0A422PTE2_9TRYP</name>
<feature type="region of interest" description="Disordered" evidence="1">
    <location>
        <begin position="547"/>
        <end position="566"/>
    </location>
</feature>
<organism evidence="2 3">
    <name type="scientific">Trypanosoma conorhini</name>
    <dbReference type="NCBI Taxonomy" id="83891"/>
    <lineage>
        <taxon>Eukaryota</taxon>
        <taxon>Discoba</taxon>
        <taxon>Euglenozoa</taxon>
        <taxon>Kinetoplastea</taxon>
        <taxon>Metakinetoplastina</taxon>
        <taxon>Trypanosomatida</taxon>
        <taxon>Trypanosomatidae</taxon>
        <taxon>Trypanosoma</taxon>
    </lineage>
</organism>